<dbReference type="GO" id="GO:0016779">
    <property type="term" value="F:nucleotidyltransferase activity"/>
    <property type="evidence" value="ECO:0007669"/>
    <property type="project" value="UniProtKB-KW"/>
</dbReference>
<organism evidence="1 2">
    <name type="scientific">Mesobacillus stamsii</name>
    <dbReference type="NCBI Taxonomy" id="225347"/>
    <lineage>
        <taxon>Bacteria</taxon>
        <taxon>Bacillati</taxon>
        <taxon>Bacillota</taxon>
        <taxon>Bacilli</taxon>
        <taxon>Bacillales</taxon>
        <taxon>Bacillaceae</taxon>
        <taxon>Mesobacillus</taxon>
    </lineage>
</organism>
<keyword evidence="1" id="KW-0808">Transferase</keyword>
<gene>
    <name evidence="1" type="ORF">J2S25_003884</name>
</gene>
<accession>A0ABU0G0D0</accession>
<dbReference type="PANTHER" id="PTHR21485:SF6">
    <property type="entry name" value="N-ACYLNEURAMINATE CYTIDYLYLTRANSFERASE-RELATED"/>
    <property type="match status" value="1"/>
</dbReference>
<dbReference type="PANTHER" id="PTHR21485">
    <property type="entry name" value="HAD SUPERFAMILY MEMBERS CMAS AND KDSC"/>
    <property type="match status" value="1"/>
</dbReference>
<dbReference type="InterPro" id="IPR029044">
    <property type="entry name" value="Nucleotide-diphossugar_trans"/>
</dbReference>
<reference evidence="1 2" key="1">
    <citation type="submission" date="2023-07" db="EMBL/GenBank/DDBJ databases">
        <title>Genomic Encyclopedia of Type Strains, Phase IV (KMG-IV): sequencing the most valuable type-strain genomes for metagenomic binning, comparative biology and taxonomic classification.</title>
        <authorList>
            <person name="Goeker M."/>
        </authorList>
    </citation>
    <scope>NUCLEOTIDE SEQUENCE [LARGE SCALE GENOMIC DNA]</scope>
    <source>
        <strain evidence="1 2">DSM 19598</strain>
    </source>
</reference>
<keyword evidence="1" id="KW-0548">Nucleotidyltransferase</keyword>
<sequence>MYRDKSFIGIVPARAGSKGIPNKNIININGKPLIQYTIEEAKTSMYLDEILVSTDSHKIAEISKKCGANVPFLRPVELADDTAKTIDVIIHALEELNCLGKSYDYIVLLQPTQPLRKGWHIDDAIKKIIDDKHDDLVSVSEVSEHPILFRTIDQTGRLHNLLNVESTVRRQEFTKYYKVNGAIYINNIRKLSSNTSLNDNTLAYIMDKEYDLDIDEPNDIELLKINTK</sequence>
<dbReference type="Pfam" id="PF02348">
    <property type="entry name" value="CTP_transf_3"/>
    <property type="match status" value="1"/>
</dbReference>
<comment type="caution">
    <text evidence="1">The sequence shown here is derived from an EMBL/GenBank/DDBJ whole genome shotgun (WGS) entry which is preliminary data.</text>
</comment>
<evidence type="ECO:0000313" key="1">
    <source>
        <dbReference type="EMBL" id="MDQ0415657.1"/>
    </source>
</evidence>
<dbReference type="Gene3D" id="3.90.550.10">
    <property type="entry name" value="Spore Coat Polysaccharide Biosynthesis Protein SpsA, Chain A"/>
    <property type="match status" value="1"/>
</dbReference>
<dbReference type="CDD" id="cd02513">
    <property type="entry name" value="CMP-NeuAc_Synthase"/>
    <property type="match status" value="1"/>
</dbReference>
<name>A0ABU0G0D0_9BACI</name>
<keyword evidence="2" id="KW-1185">Reference proteome</keyword>
<dbReference type="RefSeq" id="WP_307192616.1">
    <property type="nucleotide sequence ID" value="NZ_JAUSUN010000043.1"/>
</dbReference>
<dbReference type="EMBL" id="JAUSUN010000043">
    <property type="protein sequence ID" value="MDQ0415657.1"/>
    <property type="molecule type" value="Genomic_DNA"/>
</dbReference>
<dbReference type="Proteomes" id="UP001242313">
    <property type="component" value="Unassembled WGS sequence"/>
</dbReference>
<dbReference type="SUPFAM" id="SSF53448">
    <property type="entry name" value="Nucleotide-diphospho-sugar transferases"/>
    <property type="match status" value="1"/>
</dbReference>
<protein>
    <submittedName>
        <fullName evidence="1">CMP-N,N'-diacetyllegionaminic acid synthase</fullName>
        <ecNumber evidence="1">2.7.7.82</ecNumber>
    </submittedName>
</protein>
<proteinExistence type="predicted"/>
<dbReference type="EC" id="2.7.7.82" evidence="1"/>
<dbReference type="InterPro" id="IPR003329">
    <property type="entry name" value="Cytidylyl_trans"/>
</dbReference>
<evidence type="ECO:0000313" key="2">
    <source>
        <dbReference type="Proteomes" id="UP001242313"/>
    </source>
</evidence>
<dbReference type="InterPro" id="IPR050793">
    <property type="entry name" value="CMP-NeuNAc_synthase"/>
</dbReference>